<reference evidence="2" key="1">
    <citation type="submission" date="2022-12" db="EMBL/GenBank/DDBJ databases">
        <title>Reference genome sequencing for broad-spectrum identification of bacterial and archaeal isolates by mass spectrometry.</title>
        <authorList>
            <person name="Sekiguchi Y."/>
            <person name="Tourlousse D.M."/>
        </authorList>
    </citation>
    <scope>NUCLEOTIDE SEQUENCE</scope>
    <source>
        <strain evidence="2">H2</strain>
    </source>
</reference>
<comment type="caution">
    <text evidence="2">The sequence shown here is derived from an EMBL/GenBank/DDBJ whole genome shotgun (WGS) entry which is preliminary data.</text>
</comment>
<accession>A0A9W6G1N9</accession>
<sequence length="207" mass="23647">MKAITILLLLLATSGFVLIDNHLANKPVTVKLEDFPFTVGEWRGTPYTVEERVKDILETEYILSRDYTSPQGEHVYLSLVYYPDNKIGFHNPESCNTGVGMKVLEERIVPITVTLAGGKQEQIDLNRLVLGYTEPVRVIYYFYLSGDRMSGKYSTFRWEMLQQQMQFKRPSGAQVQLHIPVRGSVDATREVVTRYMNSLAPALISFF</sequence>
<dbReference type="NCBIfam" id="TIGR02914">
    <property type="entry name" value="EpsI_fam"/>
    <property type="match status" value="1"/>
</dbReference>
<name>A0A9W6G1N9_9BACT</name>
<keyword evidence="3" id="KW-1185">Reference proteome</keyword>
<dbReference type="AlphaFoldDB" id="A0A9W6G1N9"/>
<dbReference type="RefSeq" id="WP_214185161.1">
    <property type="nucleotide sequence ID" value="NZ_BSDS01000002.1"/>
</dbReference>
<proteinExistence type="predicted"/>
<evidence type="ECO:0000313" key="3">
    <source>
        <dbReference type="Proteomes" id="UP001144352"/>
    </source>
</evidence>
<organism evidence="2 3">
    <name type="scientific">Geobacter hydrogenophilus</name>
    <dbReference type="NCBI Taxonomy" id="40983"/>
    <lineage>
        <taxon>Bacteria</taxon>
        <taxon>Pseudomonadati</taxon>
        <taxon>Thermodesulfobacteriota</taxon>
        <taxon>Desulfuromonadia</taxon>
        <taxon>Geobacterales</taxon>
        <taxon>Geobacteraceae</taxon>
        <taxon>Geobacter</taxon>
    </lineage>
</organism>
<evidence type="ECO:0000313" key="2">
    <source>
        <dbReference type="EMBL" id="GLI39230.1"/>
    </source>
</evidence>
<dbReference type="Pfam" id="PF11984">
    <property type="entry name" value="DUF3485"/>
    <property type="match status" value="1"/>
</dbReference>
<evidence type="ECO:0000259" key="1">
    <source>
        <dbReference type="Pfam" id="PF11984"/>
    </source>
</evidence>
<dbReference type="EMBL" id="BSDS01000002">
    <property type="protein sequence ID" value="GLI39230.1"/>
    <property type="molecule type" value="Genomic_DNA"/>
</dbReference>
<dbReference type="Proteomes" id="UP001144352">
    <property type="component" value="Unassembled WGS sequence"/>
</dbReference>
<gene>
    <name evidence="2" type="ORF">GHYDROH2_27310</name>
</gene>
<feature type="domain" description="Methanolan biosynthesis EpsI" evidence="1">
    <location>
        <begin position="5"/>
        <end position="205"/>
    </location>
</feature>
<dbReference type="InterPro" id="IPR014263">
    <property type="entry name" value="Methanolan_biosynth_EpsI"/>
</dbReference>
<protein>
    <recommendedName>
        <fullName evidence="1">Methanolan biosynthesis EpsI domain-containing protein</fullName>
    </recommendedName>
</protein>